<evidence type="ECO:0000313" key="6">
    <source>
        <dbReference type="EMBL" id="SEI51942.1"/>
    </source>
</evidence>
<dbReference type="SMART" id="SM01144">
    <property type="entry name" value="DTW"/>
    <property type="match status" value="1"/>
</dbReference>
<keyword evidence="4" id="KW-0819">tRNA processing</keyword>
<accession>A0A1H6RL77</accession>
<dbReference type="InterPro" id="IPR039262">
    <property type="entry name" value="DTWD2/TAPT"/>
</dbReference>
<organism evidence="6 7">
    <name type="scientific">Allopseudospirillum japonicum</name>
    <dbReference type="NCBI Taxonomy" id="64971"/>
    <lineage>
        <taxon>Bacteria</taxon>
        <taxon>Pseudomonadati</taxon>
        <taxon>Pseudomonadota</taxon>
        <taxon>Gammaproteobacteria</taxon>
        <taxon>Oceanospirillales</taxon>
        <taxon>Oceanospirillaceae</taxon>
        <taxon>Allopseudospirillum</taxon>
    </lineage>
</organism>
<dbReference type="AlphaFoldDB" id="A0A1H6RL77"/>
<evidence type="ECO:0000313" key="7">
    <source>
        <dbReference type="Proteomes" id="UP000242999"/>
    </source>
</evidence>
<dbReference type="InterPro" id="IPR005636">
    <property type="entry name" value="DTW"/>
</dbReference>
<protein>
    <recommendedName>
        <fullName evidence="1">tRNA-uridine aminocarboxypropyltransferase</fullName>
        <ecNumber evidence="1">2.5.1.25</ecNumber>
    </recommendedName>
</protein>
<dbReference type="PANTHER" id="PTHR21392">
    <property type="entry name" value="TRNA-URIDINE AMINOCARBOXYPROPYLTRANSFERASE 2"/>
    <property type="match status" value="1"/>
</dbReference>
<dbReference type="GO" id="GO:0016432">
    <property type="term" value="F:tRNA-uridine aminocarboxypropyltransferase activity"/>
    <property type="evidence" value="ECO:0007669"/>
    <property type="project" value="UniProtKB-EC"/>
</dbReference>
<keyword evidence="2" id="KW-0808">Transferase</keyword>
<dbReference type="Proteomes" id="UP000242999">
    <property type="component" value="Unassembled WGS sequence"/>
</dbReference>
<evidence type="ECO:0000259" key="5">
    <source>
        <dbReference type="SMART" id="SM01144"/>
    </source>
</evidence>
<dbReference type="PANTHER" id="PTHR21392:SF1">
    <property type="entry name" value="TRNA-URIDINE AMINOCARBOXYPROPYLTRANSFERASE"/>
    <property type="match status" value="1"/>
</dbReference>
<evidence type="ECO:0000256" key="3">
    <source>
        <dbReference type="ARBA" id="ARBA00022691"/>
    </source>
</evidence>
<proteinExistence type="predicted"/>
<name>A0A1H6RL77_9GAMM</name>
<reference evidence="7" key="1">
    <citation type="submission" date="2016-10" db="EMBL/GenBank/DDBJ databases">
        <authorList>
            <person name="Varghese N."/>
            <person name="Submissions S."/>
        </authorList>
    </citation>
    <scope>NUCLEOTIDE SEQUENCE [LARGE SCALE GENOMIC DNA]</scope>
    <source>
        <strain evidence="7">DSM 7165</strain>
    </source>
</reference>
<feature type="domain" description="DTW" evidence="5">
    <location>
        <begin position="31"/>
        <end position="227"/>
    </location>
</feature>
<dbReference type="EC" id="2.5.1.25" evidence="1"/>
<evidence type="ECO:0000256" key="1">
    <source>
        <dbReference type="ARBA" id="ARBA00012386"/>
    </source>
</evidence>
<dbReference type="RefSeq" id="WP_093308809.1">
    <property type="nucleotide sequence ID" value="NZ_FNYH01000003.1"/>
</dbReference>
<keyword evidence="3" id="KW-0949">S-adenosyl-L-methionine</keyword>
<sequence length="258" mass="29478">MYTDKTNPDLPMDPIHHHSVARRPFKARGANVRRCPECQLALPACICAYRVQVPTQVEFWLLMHPEEAYKPSNTGRLIADCLPNTRVFLWSRTQVDPELLAALASPCYAPMVIFPDDQPDYAQRVSTYTQVQQARPQATPVFILLEGTWRQARRIFRKSPYLAHLPILPLRGDFTSQYQLRKASQKYQLCTVEVAIELLKMAQEPTGAQVLGAYFHIFNTHYAASRQQAEIVKESPAHALLADLREQRCLKQDILPPL</sequence>
<dbReference type="OrthoDB" id="370626at2"/>
<evidence type="ECO:0000256" key="4">
    <source>
        <dbReference type="ARBA" id="ARBA00022694"/>
    </source>
</evidence>
<keyword evidence="7" id="KW-1185">Reference proteome</keyword>
<evidence type="ECO:0000256" key="2">
    <source>
        <dbReference type="ARBA" id="ARBA00022679"/>
    </source>
</evidence>
<gene>
    <name evidence="6" type="ORF">SAMN05421831_103155</name>
</gene>
<dbReference type="GO" id="GO:0008033">
    <property type="term" value="P:tRNA processing"/>
    <property type="evidence" value="ECO:0007669"/>
    <property type="project" value="UniProtKB-KW"/>
</dbReference>
<dbReference type="STRING" id="64971.SAMN05421831_103155"/>
<dbReference type="EMBL" id="FNYH01000003">
    <property type="protein sequence ID" value="SEI51942.1"/>
    <property type="molecule type" value="Genomic_DNA"/>
</dbReference>
<dbReference type="Pfam" id="PF03942">
    <property type="entry name" value="DTW"/>
    <property type="match status" value="1"/>
</dbReference>